<accession>A0A8T4GG08</accession>
<name>A0A8T4GG08_9EURY</name>
<evidence type="ECO:0000313" key="3">
    <source>
        <dbReference type="Proteomes" id="UP000823588"/>
    </source>
</evidence>
<dbReference type="AlphaFoldDB" id="A0A8T4GG08"/>
<organism evidence="2 3">
    <name type="scientific">Halorubrum alkaliphilum</name>
    <dbReference type="NCBI Taxonomy" id="261290"/>
    <lineage>
        <taxon>Archaea</taxon>
        <taxon>Methanobacteriati</taxon>
        <taxon>Methanobacteriota</taxon>
        <taxon>Stenosarchaea group</taxon>
        <taxon>Halobacteria</taxon>
        <taxon>Halobacteriales</taxon>
        <taxon>Haloferacaceae</taxon>
        <taxon>Halorubrum</taxon>
    </lineage>
</organism>
<comment type="caution">
    <text evidence="2">The sequence shown here is derived from an EMBL/GenBank/DDBJ whole genome shotgun (WGS) entry which is preliminary data.</text>
</comment>
<proteinExistence type="predicted"/>
<feature type="compositionally biased region" description="Basic and acidic residues" evidence="1">
    <location>
        <begin position="1"/>
        <end position="13"/>
    </location>
</feature>
<dbReference type="Proteomes" id="UP000823588">
    <property type="component" value="Unassembled WGS sequence"/>
</dbReference>
<protein>
    <submittedName>
        <fullName evidence="2">Uncharacterized protein</fullName>
    </submittedName>
</protein>
<dbReference type="EMBL" id="JAGGKQ010000010">
    <property type="protein sequence ID" value="MBP1922669.1"/>
    <property type="molecule type" value="Genomic_DNA"/>
</dbReference>
<evidence type="ECO:0000313" key="2">
    <source>
        <dbReference type="EMBL" id="MBP1922669.1"/>
    </source>
</evidence>
<feature type="region of interest" description="Disordered" evidence="1">
    <location>
        <begin position="1"/>
        <end position="64"/>
    </location>
</feature>
<keyword evidence="3" id="KW-1185">Reference proteome</keyword>
<gene>
    <name evidence="2" type="ORF">J2751_001682</name>
</gene>
<sequence length="64" mass="6923">MGDRAAATKDGNVDRMALSTGTVDHDHRRNTELYIRTGRSGGARGLRTTDGSPRRVRGTPRATV</sequence>
<evidence type="ECO:0000256" key="1">
    <source>
        <dbReference type="SAM" id="MobiDB-lite"/>
    </source>
</evidence>
<reference evidence="2" key="1">
    <citation type="submission" date="2021-03" db="EMBL/GenBank/DDBJ databases">
        <title>Genomic Encyclopedia of Type Strains, Phase IV (KMG-IV): sequencing the most valuable type-strain genomes for metagenomic binning, comparative biology and taxonomic classification.</title>
        <authorList>
            <person name="Goeker M."/>
        </authorList>
    </citation>
    <scope>NUCLEOTIDE SEQUENCE</scope>
    <source>
        <strain evidence="2">DSM 23564</strain>
    </source>
</reference>